<dbReference type="Pfam" id="PF00825">
    <property type="entry name" value="Ribonuclease_P"/>
    <property type="match status" value="1"/>
</dbReference>
<dbReference type="GO" id="GO:0030677">
    <property type="term" value="C:ribonuclease P complex"/>
    <property type="evidence" value="ECO:0007669"/>
    <property type="project" value="TreeGrafter"/>
</dbReference>
<dbReference type="InterPro" id="IPR020568">
    <property type="entry name" value="Ribosomal_Su5_D2-typ_SF"/>
</dbReference>
<evidence type="ECO:0000313" key="9">
    <source>
        <dbReference type="EMBL" id="SUM74792.1"/>
    </source>
</evidence>
<evidence type="ECO:0000256" key="2">
    <source>
        <dbReference type="ARBA" id="ARBA00022694"/>
    </source>
</evidence>
<keyword evidence="6 7" id="KW-0694">RNA-binding</keyword>
<keyword evidence="3 7" id="KW-0540">Nuclease</keyword>
<dbReference type="RefSeq" id="WP_115314094.1">
    <property type="nucleotide sequence ID" value="NZ_CP066042.1"/>
</dbReference>
<comment type="similarity">
    <text evidence="7">Belongs to the RnpA family.</text>
</comment>
<dbReference type="GO" id="GO:0004526">
    <property type="term" value="F:ribonuclease P activity"/>
    <property type="evidence" value="ECO:0007669"/>
    <property type="project" value="UniProtKB-UniRule"/>
</dbReference>
<keyword evidence="2 7" id="KW-0819">tRNA processing</keyword>
<name>A0A380HC12_9STAP</name>
<evidence type="ECO:0000256" key="5">
    <source>
        <dbReference type="ARBA" id="ARBA00022801"/>
    </source>
</evidence>
<dbReference type="AlphaFoldDB" id="A0A380HC12"/>
<evidence type="ECO:0000313" key="10">
    <source>
        <dbReference type="Proteomes" id="UP000255425"/>
    </source>
</evidence>
<dbReference type="InterPro" id="IPR000100">
    <property type="entry name" value="RNase_P"/>
</dbReference>
<keyword evidence="5 7" id="KW-0378">Hydrolase</keyword>
<dbReference type="InterPro" id="IPR020539">
    <property type="entry name" value="RNase_P_CS"/>
</dbReference>
<evidence type="ECO:0000256" key="4">
    <source>
        <dbReference type="ARBA" id="ARBA00022759"/>
    </source>
</evidence>
<dbReference type="FunFam" id="3.30.230.10:FF:000021">
    <property type="entry name" value="Ribonuclease P protein component"/>
    <property type="match status" value="1"/>
</dbReference>
<evidence type="ECO:0000256" key="6">
    <source>
        <dbReference type="ARBA" id="ARBA00022884"/>
    </source>
</evidence>
<evidence type="ECO:0000256" key="7">
    <source>
        <dbReference type="HAMAP-Rule" id="MF_00227"/>
    </source>
</evidence>
<comment type="catalytic activity">
    <reaction evidence="7">
        <text>Endonucleolytic cleavage of RNA, removing 5'-extranucleotides from tRNA precursor.</text>
        <dbReference type="EC" id="3.1.26.5"/>
    </reaction>
</comment>
<organism evidence="9 10">
    <name type="scientific">Staphylococcus saccharolyticus</name>
    <dbReference type="NCBI Taxonomy" id="33028"/>
    <lineage>
        <taxon>Bacteria</taxon>
        <taxon>Bacillati</taxon>
        <taxon>Bacillota</taxon>
        <taxon>Bacilli</taxon>
        <taxon>Bacillales</taxon>
        <taxon>Staphylococcaceae</taxon>
        <taxon>Staphylococcus</taxon>
    </lineage>
</organism>
<keyword evidence="4 7" id="KW-0255">Endonuclease</keyword>
<dbReference type="EMBL" id="UHDZ01000001">
    <property type="protein sequence ID" value="SUM74792.1"/>
    <property type="molecule type" value="Genomic_DNA"/>
</dbReference>
<dbReference type="InterPro" id="IPR014721">
    <property type="entry name" value="Ribsml_uS5_D2-typ_fold_subgr"/>
</dbReference>
<dbReference type="PANTHER" id="PTHR33992:SF1">
    <property type="entry name" value="RIBONUCLEASE P PROTEIN COMPONENT"/>
    <property type="match status" value="1"/>
</dbReference>
<proteinExistence type="inferred from homology"/>
<dbReference type="PANTHER" id="PTHR33992">
    <property type="entry name" value="RIBONUCLEASE P PROTEIN COMPONENT"/>
    <property type="match status" value="1"/>
</dbReference>
<dbReference type="Gene3D" id="3.30.230.10">
    <property type="match status" value="1"/>
</dbReference>
<dbReference type="SUPFAM" id="SSF54211">
    <property type="entry name" value="Ribosomal protein S5 domain 2-like"/>
    <property type="match status" value="1"/>
</dbReference>
<dbReference type="NCBIfam" id="TIGR00188">
    <property type="entry name" value="rnpA"/>
    <property type="match status" value="1"/>
</dbReference>
<protein>
    <recommendedName>
        <fullName evidence="7 8">Ribonuclease P protein component</fullName>
        <shortName evidence="7">RNase P protein</shortName>
        <shortName evidence="7">RNaseP protein</shortName>
        <ecNumber evidence="7 8">3.1.26.5</ecNumber>
    </recommendedName>
    <alternativeName>
        <fullName evidence="7">Protein C5</fullName>
    </alternativeName>
</protein>
<dbReference type="EC" id="3.1.26.5" evidence="7 8"/>
<dbReference type="HAMAP" id="MF_00227">
    <property type="entry name" value="RNase_P"/>
    <property type="match status" value="1"/>
</dbReference>
<evidence type="ECO:0000256" key="1">
    <source>
        <dbReference type="ARBA" id="ARBA00002663"/>
    </source>
</evidence>
<reference evidence="9 10" key="1">
    <citation type="submission" date="2018-06" db="EMBL/GenBank/DDBJ databases">
        <authorList>
            <consortium name="Pathogen Informatics"/>
            <person name="Doyle S."/>
        </authorList>
    </citation>
    <scope>NUCLEOTIDE SEQUENCE [LARGE SCALE GENOMIC DNA]</scope>
    <source>
        <strain evidence="9 10">NCTC11807</strain>
    </source>
</reference>
<evidence type="ECO:0000256" key="3">
    <source>
        <dbReference type="ARBA" id="ARBA00022722"/>
    </source>
</evidence>
<sequence length="120" mass="14007">MEKAYRIKKNSDFQTIYKKGKSVANRQFVVYTYNNKENKHFRLGISVSKKLGNAVTRNKIKRAIRENFKVHKQDIIAKDIIVIARQPANDMTTLEIQDSLEHVLKIAKVFNKKIKKGEVF</sequence>
<keyword evidence="10" id="KW-1185">Reference proteome</keyword>
<dbReference type="GO" id="GO:0042781">
    <property type="term" value="F:3'-tRNA processing endoribonuclease activity"/>
    <property type="evidence" value="ECO:0007669"/>
    <property type="project" value="TreeGrafter"/>
</dbReference>
<accession>A0A380HC12</accession>
<comment type="subunit">
    <text evidence="7">Consists of a catalytic RNA component (M1 or rnpB) and a protein subunit.</text>
</comment>
<dbReference type="GeneID" id="63935406"/>
<comment type="function">
    <text evidence="1 7">RNaseP catalyzes the removal of the 5'-leader sequence from pre-tRNA to produce the mature 5'-terminus. It can also cleave other RNA substrates such as 4.5S RNA. The protein component plays an auxiliary but essential role in vivo by binding to the 5'-leader sequence and broadening the substrate specificity of the ribozyme.</text>
</comment>
<dbReference type="PROSITE" id="PS00648">
    <property type="entry name" value="RIBONUCLEASE_P"/>
    <property type="match status" value="1"/>
</dbReference>
<evidence type="ECO:0000256" key="8">
    <source>
        <dbReference type="NCBIfam" id="TIGR00188"/>
    </source>
</evidence>
<gene>
    <name evidence="7 9" type="primary">rnpA</name>
    <name evidence="9" type="ORF">NCTC11807_02750</name>
</gene>
<dbReference type="Proteomes" id="UP000255425">
    <property type="component" value="Unassembled WGS sequence"/>
</dbReference>
<dbReference type="GO" id="GO:0000049">
    <property type="term" value="F:tRNA binding"/>
    <property type="evidence" value="ECO:0007669"/>
    <property type="project" value="UniProtKB-UniRule"/>
</dbReference>
<dbReference type="GO" id="GO:0001682">
    <property type="term" value="P:tRNA 5'-leader removal"/>
    <property type="evidence" value="ECO:0007669"/>
    <property type="project" value="UniProtKB-UniRule"/>
</dbReference>